<evidence type="ECO:0000313" key="2">
    <source>
        <dbReference type="Proteomes" id="UP001150924"/>
    </source>
</evidence>
<comment type="caution">
    <text evidence="1">The sequence shown here is derived from an EMBL/GenBank/DDBJ whole genome shotgun (WGS) entry which is preliminary data.</text>
</comment>
<evidence type="ECO:0000313" key="1">
    <source>
        <dbReference type="EMBL" id="MCY1009500.1"/>
    </source>
</evidence>
<sequence>MSFINTKAGEIGVKVVYFGPALAGKSTNIRTIHRKTRPALRGRLDEIAGDLEPMLSFDFAPDTLPRIADRYRVRLHLVTVPGPVMSPVSRKLVLKGVDAVVFVADTQEEGGELVRFEDNVESMQQLLTMLDDLGVDSAVMPMVLQYNKRDLVEGPALRPPESGHSQPIVLSTLEALDEAINPNGLPTIEAIATQGVGVMDTLRVVVKDLLEPLRAEYEGSGDRYPIAAGSSGGWPRV</sequence>
<dbReference type="Gene3D" id="3.40.50.300">
    <property type="entry name" value="P-loop containing nucleotide triphosphate hydrolases"/>
    <property type="match status" value="1"/>
</dbReference>
<dbReference type="PANTHER" id="PTHR42708:SF1">
    <property type="entry name" value="GLIDING MOTILITY PROTEIN MGLA"/>
    <property type="match status" value="1"/>
</dbReference>
<dbReference type="EMBL" id="JAPNKE010000002">
    <property type="protein sequence ID" value="MCY1009500.1"/>
    <property type="molecule type" value="Genomic_DNA"/>
</dbReference>
<dbReference type="InterPro" id="IPR027417">
    <property type="entry name" value="P-loop_NTPase"/>
</dbReference>
<keyword evidence="2" id="KW-1185">Reference proteome</keyword>
<gene>
    <name evidence="1" type="ORF">OV079_28830</name>
</gene>
<proteinExistence type="predicted"/>
<organism evidence="1 2">
    <name type="scientific">Nannocystis pusilla</name>
    <dbReference type="NCBI Taxonomy" id="889268"/>
    <lineage>
        <taxon>Bacteria</taxon>
        <taxon>Pseudomonadati</taxon>
        <taxon>Myxococcota</taxon>
        <taxon>Polyangia</taxon>
        <taxon>Nannocystales</taxon>
        <taxon>Nannocystaceae</taxon>
        <taxon>Nannocystis</taxon>
    </lineage>
</organism>
<dbReference type="SUPFAM" id="SSF52540">
    <property type="entry name" value="P-loop containing nucleoside triphosphate hydrolases"/>
    <property type="match status" value="1"/>
</dbReference>
<dbReference type="Proteomes" id="UP001150924">
    <property type="component" value="Unassembled WGS sequence"/>
</dbReference>
<protein>
    <submittedName>
        <fullName evidence="1">GTPase domain-containing protein</fullName>
    </submittedName>
</protein>
<name>A0A9X3ETJ5_9BACT</name>
<dbReference type="AlphaFoldDB" id="A0A9X3ETJ5"/>
<dbReference type="RefSeq" id="WP_267772167.1">
    <property type="nucleotide sequence ID" value="NZ_JAPNKE010000002.1"/>
</dbReference>
<accession>A0A9X3ETJ5</accession>
<dbReference type="InterPro" id="IPR052705">
    <property type="entry name" value="Gliding_Motility_GTPase"/>
</dbReference>
<dbReference type="PANTHER" id="PTHR42708">
    <property type="entry name" value="ATP/GTP-BINDING PROTEIN-RELATED"/>
    <property type="match status" value="1"/>
</dbReference>
<dbReference type="CDD" id="cd00882">
    <property type="entry name" value="Ras_like_GTPase"/>
    <property type="match status" value="1"/>
</dbReference>
<reference evidence="1" key="1">
    <citation type="submission" date="2022-11" db="EMBL/GenBank/DDBJ databases">
        <title>Minimal conservation of predation-associated metabolite biosynthetic gene clusters underscores biosynthetic potential of Myxococcota including descriptions for ten novel species: Archangium lansinium sp. nov., Myxococcus landrumus sp. nov., Nannocystis bai.</title>
        <authorList>
            <person name="Ahearne A."/>
            <person name="Stevens C."/>
            <person name="Phillips K."/>
        </authorList>
    </citation>
    <scope>NUCLEOTIDE SEQUENCE</scope>
    <source>
        <strain evidence="1">Na p29</strain>
    </source>
</reference>